<protein>
    <submittedName>
        <fullName evidence="1">Uncharacterized protein</fullName>
    </submittedName>
</protein>
<dbReference type="AlphaFoldDB" id="A0A8S1K2U6"/>
<proteinExistence type="predicted"/>
<sequence>MKKLIISTVFKMLVYGQQDLAEAFTHQAIVIEQNQTGLIYDFIV</sequence>
<accession>A0A8S1K2U6</accession>
<name>A0A8S1K2U6_9CILI</name>
<keyword evidence="2" id="KW-1185">Reference proteome</keyword>
<organism evidence="1 2">
    <name type="scientific">Paramecium sonneborni</name>
    <dbReference type="NCBI Taxonomy" id="65129"/>
    <lineage>
        <taxon>Eukaryota</taxon>
        <taxon>Sar</taxon>
        <taxon>Alveolata</taxon>
        <taxon>Ciliophora</taxon>
        <taxon>Intramacronucleata</taxon>
        <taxon>Oligohymenophorea</taxon>
        <taxon>Peniculida</taxon>
        <taxon>Parameciidae</taxon>
        <taxon>Paramecium</taxon>
    </lineage>
</organism>
<dbReference type="EMBL" id="CAJJDN010000004">
    <property type="protein sequence ID" value="CAD8049800.1"/>
    <property type="molecule type" value="Genomic_DNA"/>
</dbReference>
<evidence type="ECO:0000313" key="2">
    <source>
        <dbReference type="Proteomes" id="UP000692954"/>
    </source>
</evidence>
<evidence type="ECO:0000313" key="1">
    <source>
        <dbReference type="EMBL" id="CAD8049800.1"/>
    </source>
</evidence>
<comment type="caution">
    <text evidence="1">The sequence shown here is derived from an EMBL/GenBank/DDBJ whole genome shotgun (WGS) entry which is preliminary data.</text>
</comment>
<gene>
    <name evidence="1" type="ORF">PSON_ATCC_30995.1.T0040322</name>
</gene>
<reference evidence="1" key="1">
    <citation type="submission" date="2021-01" db="EMBL/GenBank/DDBJ databases">
        <authorList>
            <consortium name="Genoscope - CEA"/>
            <person name="William W."/>
        </authorList>
    </citation>
    <scope>NUCLEOTIDE SEQUENCE</scope>
</reference>
<dbReference type="Proteomes" id="UP000692954">
    <property type="component" value="Unassembled WGS sequence"/>
</dbReference>